<dbReference type="InterPro" id="IPR024445">
    <property type="entry name" value="Tnp_ISXO2-like"/>
</dbReference>
<dbReference type="AlphaFoldDB" id="A0A8J5TB08"/>
<dbReference type="Proteomes" id="UP000747542">
    <property type="component" value="Unassembled WGS sequence"/>
</dbReference>
<comment type="caution">
    <text evidence="3">The sequence shown here is derived from an EMBL/GenBank/DDBJ whole genome shotgun (WGS) entry which is preliminary data.</text>
</comment>
<feature type="domain" description="ISXO2-like transposase" evidence="2">
    <location>
        <begin position="9"/>
        <end position="139"/>
    </location>
</feature>
<feature type="transmembrane region" description="Helical" evidence="1">
    <location>
        <begin position="221"/>
        <end position="244"/>
    </location>
</feature>
<dbReference type="InterPro" id="IPR053164">
    <property type="entry name" value="IS1016-like_transposase"/>
</dbReference>
<evidence type="ECO:0000256" key="1">
    <source>
        <dbReference type="SAM" id="Phobius"/>
    </source>
</evidence>
<dbReference type="PANTHER" id="PTHR47163">
    <property type="entry name" value="DDE_TNP_IS1595 DOMAIN-CONTAINING PROTEIN"/>
    <property type="match status" value="1"/>
</dbReference>
<dbReference type="SMART" id="SM01126">
    <property type="entry name" value="DDE_Tnp_IS1595"/>
    <property type="match status" value="1"/>
</dbReference>
<feature type="transmembrane region" description="Helical" evidence="1">
    <location>
        <begin position="272"/>
        <end position="293"/>
    </location>
</feature>
<organism evidence="3 4">
    <name type="scientific">Homarus americanus</name>
    <name type="common">American lobster</name>
    <dbReference type="NCBI Taxonomy" id="6706"/>
    <lineage>
        <taxon>Eukaryota</taxon>
        <taxon>Metazoa</taxon>
        <taxon>Ecdysozoa</taxon>
        <taxon>Arthropoda</taxon>
        <taxon>Crustacea</taxon>
        <taxon>Multicrustacea</taxon>
        <taxon>Malacostraca</taxon>
        <taxon>Eumalacostraca</taxon>
        <taxon>Eucarida</taxon>
        <taxon>Decapoda</taxon>
        <taxon>Pleocyemata</taxon>
        <taxon>Astacidea</taxon>
        <taxon>Nephropoidea</taxon>
        <taxon>Nephropidae</taxon>
        <taxon>Homarus</taxon>
    </lineage>
</organism>
<reference evidence="3" key="1">
    <citation type="journal article" date="2021" name="Sci. Adv.">
        <title>The American lobster genome reveals insights on longevity, neural, and immune adaptations.</title>
        <authorList>
            <person name="Polinski J.M."/>
            <person name="Zimin A.V."/>
            <person name="Clark K.F."/>
            <person name="Kohn A.B."/>
            <person name="Sadowski N."/>
            <person name="Timp W."/>
            <person name="Ptitsyn A."/>
            <person name="Khanna P."/>
            <person name="Romanova D.Y."/>
            <person name="Williams P."/>
            <person name="Greenwood S.J."/>
            <person name="Moroz L.L."/>
            <person name="Walt D.R."/>
            <person name="Bodnar A.G."/>
        </authorList>
    </citation>
    <scope>NUCLEOTIDE SEQUENCE</scope>
    <source>
        <strain evidence="3">GMGI-L3</strain>
    </source>
</reference>
<keyword evidence="1" id="KW-0812">Transmembrane</keyword>
<sequence>MVKWVHVMYLWSEPNHHRGRAPHSPIWVFGIGDTSRSPSVGYMEIVETRDAATLLPIILKVVQQGSVIHSDEWRAYRNIQGLGYTHRTVNHSVNFVDVNTGVHAQTIESYWNKNKSYIKTMRGCKRSFLNSYLQEFIDRGVSEEKRQSSSVSEKKQKRTLDEEYRPLFLCVSVVGLHPLKKDAGGGAYHVSVRGVICAVVMTLLCLVCVSGMVAENIATSLPYWFIVITTPVGCGYAFCIFAYFQTGWNTHTMKTYMESLRSLPVKKGYPQWTMVMTSVVYPIIHAVLTAILVPEWKLALPSLFVSTSVPALLDVYMGSFIWVLTRALEDLGREVQTRASWRPADVLSVSSQWMMISKMLVTHNKDEGLVRGVRKAVYRTPPASSQQHALSALATRLEARPGRVEVWGMDSLSSSTFVSLCGLVLTYLLVLIQFCPKNNIDWVADNTSTLFQRLNTCFEASDGGGDDTHSWDDMRGDLLNNGSFFLSFFV</sequence>
<evidence type="ECO:0000259" key="2">
    <source>
        <dbReference type="SMART" id="SM01126"/>
    </source>
</evidence>
<keyword evidence="4" id="KW-1185">Reference proteome</keyword>
<protein>
    <recommendedName>
        <fullName evidence="2">ISXO2-like transposase domain-containing protein</fullName>
    </recommendedName>
</protein>
<keyword evidence="1" id="KW-0472">Membrane</keyword>
<feature type="transmembrane region" description="Helical" evidence="1">
    <location>
        <begin position="300"/>
        <end position="324"/>
    </location>
</feature>
<feature type="transmembrane region" description="Helical" evidence="1">
    <location>
        <begin position="192"/>
        <end position="214"/>
    </location>
</feature>
<evidence type="ECO:0000313" key="4">
    <source>
        <dbReference type="Proteomes" id="UP000747542"/>
    </source>
</evidence>
<gene>
    <name evidence="3" type="ORF">Hamer_G018006</name>
</gene>
<dbReference type="Pfam" id="PF12762">
    <property type="entry name" value="DDE_Tnp_IS1595"/>
    <property type="match status" value="1"/>
</dbReference>
<accession>A0A8J5TB08</accession>
<name>A0A8J5TB08_HOMAM</name>
<keyword evidence="1" id="KW-1133">Transmembrane helix</keyword>
<evidence type="ECO:0000313" key="3">
    <source>
        <dbReference type="EMBL" id="KAG7173716.1"/>
    </source>
</evidence>
<dbReference type="EMBL" id="JAHLQT010009070">
    <property type="protein sequence ID" value="KAG7173716.1"/>
    <property type="molecule type" value="Genomic_DNA"/>
</dbReference>
<feature type="transmembrane region" description="Helical" evidence="1">
    <location>
        <begin position="412"/>
        <end position="432"/>
    </location>
</feature>
<proteinExistence type="predicted"/>
<dbReference type="PANTHER" id="PTHR47163:SF2">
    <property type="entry name" value="SI:DKEY-17M8.2"/>
    <property type="match status" value="1"/>
</dbReference>